<keyword evidence="1" id="KW-0614">Plasmid</keyword>
<protein>
    <submittedName>
        <fullName evidence="1">Uncharacterized protein</fullName>
    </submittedName>
</protein>
<dbReference type="AlphaFoldDB" id="D3JSU1"/>
<dbReference type="RefSeq" id="WP_015060158.1">
    <property type="nucleotide sequence ID" value="NC_019201.1"/>
</dbReference>
<reference evidence="1" key="1">
    <citation type="submission" date="2009-12" db="EMBL/GenBank/DDBJ databases">
        <authorList>
            <person name="Chen W.H."/>
            <person name="Zhang Z.F."/>
            <person name="Qin Z.J."/>
        </authorList>
    </citation>
    <scope>NUCLEOTIDE SEQUENCE</scope>
    <source>
        <strain evidence="1">X4</strain>
        <plasmid evidence="1">pTSC1</plasmid>
    </source>
</reference>
<dbReference type="EMBL" id="GU271942">
    <property type="protein sequence ID" value="ADB77866.1"/>
    <property type="molecule type" value="Genomic_DNA"/>
</dbReference>
<geneLocation type="plasmid" evidence="1">
    <name>pTSC1</name>
</geneLocation>
<name>D3JSU1_9ACTN</name>
<organism evidence="1">
    <name type="scientific">Streptomyces sp. x4(2010)</name>
    <dbReference type="NCBI Taxonomy" id="706422"/>
    <lineage>
        <taxon>Bacteria</taxon>
        <taxon>Bacillati</taxon>
        <taxon>Actinomycetota</taxon>
        <taxon>Actinomycetes</taxon>
        <taxon>Kitasatosporales</taxon>
        <taxon>Streptomycetaceae</taxon>
        <taxon>Streptomyces</taxon>
    </lineage>
</organism>
<reference evidence="1" key="2">
    <citation type="journal article" date="2011" name="BMC Microbiol.">
        <title>Development of a gene cloning system in a fast-growing and moderately thermophilic Streptomyces species and heterologous expression of Streptomyces antibiotic biosynthetic gene clusters.</title>
        <authorList>
            <person name="Chen W."/>
            <person name="Qin Z."/>
        </authorList>
    </citation>
    <scope>NUCLEOTIDE SEQUENCE</scope>
    <source>
        <strain evidence="1">X4</strain>
        <plasmid evidence="1">pTSC1</plasmid>
    </source>
</reference>
<accession>D3JSU1</accession>
<proteinExistence type="predicted"/>
<sequence>MIQITDEMPETWVRALAEAVEGYGYEIEDAHEAAIVVELPTDAAQALHADEDQDKLVIGWAGDDESDEPGTVHWGLSGDAAHIDRVETFADETDEIDTIAARVHRLLRTGRTEPRQVQHAVPYAEISDACRCPTAYPCRGIVPAADCPEHGGTRAPAMSWHWEETCI</sequence>
<evidence type="ECO:0000313" key="1">
    <source>
        <dbReference type="EMBL" id="ADB77866.1"/>
    </source>
</evidence>
<gene>
    <name evidence="1" type="ORF">pTSC1.3c</name>
</gene>